<evidence type="ECO:0000313" key="3">
    <source>
        <dbReference type="Proteomes" id="UP001307849"/>
    </source>
</evidence>
<dbReference type="AlphaFoldDB" id="A0AAN8NLI6"/>
<evidence type="ECO:0000256" key="1">
    <source>
        <dbReference type="SAM" id="MobiDB-lite"/>
    </source>
</evidence>
<organism evidence="2 3">
    <name type="scientific">Arthrobotrys conoides</name>
    <dbReference type="NCBI Taxonomy" id="74498"/>
    <lineage>
        <taxon>Eukaryota</taxon>
        <taxon>Fungi</taxon>
        <taxon>Dikarya</taxon>
        <taxon>Ascomycota</taxon>
        <taxon>Pezizomycotina</taxon>
        <taxon>Orbiliomycetes</taxon>
        <taxon>Orbiliales</taxon>
        <taxon>Orbiliaceae</taxon>
        <taxon>Arthrobotrys</taxon>
    </lineage>
</organism>
<feature type="region of interest" description="Disordered" evidence="1">
    <location>
        <begin position="452"/>
        <end position="493"/>
    </location>
</feature>
<protein>
    <recommendedName>
        <fullName evidence="4">F-box domain-containing protein</fullName>
    </recommendedName>
</protein>
<name>A0AAN8NLI6_9PEZI</name>
<dbReference type="Proteomes" id="UP001307849">
    <property type="component" value="Unassembled WGS sequence"/>
</dbReference>
<feature type="compositionally biased region" description="Basic and acidic residues" evidence="1">
    <location>
        <begin position="452"/>
        <end position="470"/>
    </location>
</feature>
<evidence type="ECO:0000313" key="2">
    <source>
        <dbReference type="EMBL" id="KAK6500859.1"/>
    </source>
</evidence>
<evidence type="ECO:0008006" key="4">
    <source>
        <dbReference type="Google" id="ProtNLM"/>
    </source>
</evidence>
<reference evidence="2 3" key="1">
    <citation type="submission" date="2019-10" db="EMBL/GenBank/DDBJ databases">
        <authorList>
            <person name="Palmer J.M."/>
        </authorList>
    </citation>
    <scope>NUCLEOTIDE SEQUENCE [LARGE SCALE GENOMIC DNA]</scope>
    <source>
        <strain evidence="2 3">TWF506</strain>
    </source>
</reference>
<gene>
    <name evidence="2" type="ORF">TWF506_003620</name>
</gene>
<sequence>MTTLESLPVDVKFILLSSLSTTRSLKSLCRASSIYNAVFIEYQSLVESSVYLNEALTRYPREAIWLTKYYQRLQAHEDKSEVPLKAALEYITFPAPAPPVKDFRVSRHDDWRVYNAGASRMKALVKNLHDDFNTPNPHNNIELPTEVERSIIRYHRVIVNICQRLVKYELWRIAPDPPEVLDKYRIKNEPDSYFLVTEAEEGRIIEGLYRFFVGLEISQNAASVVVMSSISELWGIWGVAAVRAAREFLLARIERAGGVNPEREIWYDDSTNYGDGYELEEGSSFFSIPSLVLTYDFPDNIIPWLDGKYDGKHVPRIQEILKITGQNSAGSESWDTTFAFFTQFVPRHNFNGNAARYSRDGKEIWLKSPKTGRIDILASLWDHWRLKKYGYKFSEWGSRDLWDDRVGFTYKSYEYEYYKEDGYWDQLVKADEENVAPEKISRYKNQWKWSKDAKERKAANEGTKNRDAKGKRLRGGSPSNAGQRQMRPVKPEVEEVEEYLQELGDLSV</sequence>
<accession>A0AAN8NLI6</accession>
<dbReference type="EMBL" id="JAVHJM010000012">
    <property type="protein sequence ID" value="KAK6500859.1"/>
    <property type="molecule type" value="Genomic_DNA"/>
</dbReference>
<keyword evidence="3" id="KW-1185">Reference proteome</keyword>
<proteinExistence type="predicted"/>
<comment type="caution">
    <text evidence="2">The sequence shown here is derived from an EMBL/GenBank/DDBJ whole genome shotgun (WGS) entry which is preliminary data.</text>
</comment>